<dbReference type="Proteomes" id="UP001595789">
    <property type="component" value="Unassembled WGS sequence"/>
</dbReference>
<accession>A0ABV8PIL3</accession>
<evidence type="ECO:0000256" key="1">
    <source>
        <dbReference type="SAM" id="Coils"/>
    </source>
</evidence>
<evidence type="ECO:0008006" key="4">
    <source>
        <dbReference type="Google" id="ProtNLM"/>
    </source>
</evidence>
<feature type="coiled-coil region" evidence="1">
    <location>
        <begin position="362"/>
        <end position="413"/>
    </location>
</feature>
<dbReference type="InterPro" id="IPR027417">
    <property type="entry name" value="P-loop_NTPase"/>
</dbReference>
<name>A0ABV8PIL3_9SPHI</name>
<dbReference type="EMBL" id="JBHSBW010000016">
    <property type="protein sequence ID" value="MFC4213541.1"/>
    <property type="molecule type" value="Genomic_DNA"/>
</dbReference>
<evidence type="ECO:0000313" key="2">
    <source>
        <dbReference type="EMBL" id="MFC4213541.1"/>
    </source>
</evidence>
<proteinExistence type="predicted"/>
<sequence length="909" mass="105585">MLNRIVIINSELYAKASIQIGDNASIQITAENNVGKSSFLNSLNFLYITEKDQMRFEDNRKLSDSMKHYFDGTSIHSFILFEIFKNGYYCILVKATPENTIEYYKISGIYREQFFIETSTDGFKAKKWEKILQELTNDNPTDPPYLLKSEELYNLVYNSDKNKNPVVWIKKEVKRKGRSLSNSFTDIYKHLIKTSEINEKSFKNALLIADNKQDVSLSVFTSSSFDKINEFEKKKSHLDNLSSAKLDFEKLKLLNDKFISEESILGKLKNTFIKSFGKVENELSDKVAPDSLLSISIRNHEVKVNTVLKNERDDLIAERATFNSQITNAINANKEIEMQLKELIDYEPIEDHLMYQGLVMKLDECEKQKTGLESQLTQLERSKFSLNEVKKGIVELENEIQKKEQSIVQYDNLLYQNISSDPEIVKKVFNYLSNDVAHLDKSKIQKAITIADLPMVLFDGQIDTSSVTFANPPSIYQLQEEVATKQKELSEKKIQLDAIINRHTLQDKIDVLKRSIIEQGTLLAKIRSKPELLKKKTENEMLIQVVLKKAVFETTIKIDEKDVQIEKEKVAWDLRKKEKEKYESDLKKYKTQYQYISERSDIYEIEEILEDPFDKIYDKFTRLYDAFRTTRENRKELKDEISTKLKKDIQDIKQFIREVEEEINNIPQMDRVINNLLDTLSFEIGSPTFTFLSQFNDFKSFVYKSYNNKLAEYPVSNIQNVKVKIHENEALMKDLDKVSKLKFSNGLDFDNSYSDSKRALERQIAESKGRPIGISDLFTIKVEITKATGETEEIDLSKQVQSRGTNIVLKLYLFLNILKDLVHSAPENKIVIYVDELDAIGQKNVKYLNRFCSENNFVPIFAAPRKVEGIQKYYMIKEPMSNNRNQKPKITFGELQSFPVTYRNAESGL</sequence>
<organism evidence="2 3">
    <name type="scientific">Pedobacter lithocola</name>
    <dbReference type="NCBI Taxonomy" id="1908239"/>
    <lineage>
        <taxon>Bacteria</taxon>
        <taxon>Pseudomonadati</taxon>
        <taxon>Bacteroidota</taxon>
        <taxon>Sphingobacteriia</taxon>
        <taxon>Sphingobacteriales</taxon>
        <taxon>Sphingobacteriaceae</taxon>
        <taxon>Pedobacter</taxon>
    </lineage>
</organism>
<keyword evidence="1" id="KW-0175">Coiled coil</keyword>
<gene>
    <name evidence="2" type="ORF">ACFOWA_20290</name>
</gene>
<dbReference type="SUPFAM" id="SSF52540">
    <property type="entry name" value="P-loop containing nucleoside triphosphate hydrolases"/>
    <property type="match status" value="1"/>
</dbReference>
<evidence type="ECO:0000313" key="3">
    <source>
        <dbReference type="Proteomes" id="UP001595789"/>
    </source>
</evidence>
<dbReference type="RefSeq" id="WP_378988838.1">
    <property type="nucleotide sequence ID" value="NZ_JBHSBW010000016.1"/>
</dbReference>
<reference evidence="3" key="1">
    <citation type="journal article" date="2019" name="Int. J. Syst. Evol. Microbiol.">
        <title>The Global Catalogue of Microorganisms (GCM) 10K type strain sequencing project: providing services to taxonomists for standard genome sequencing and annotation.</title>
        <authorList>
            <consortium name="The Broad Institute Genomics Platform"/>
            <consortium name="The Broad Institute Genome Sequencing Center for Infectious Disease"/>
            <person name="Wu L."/>
            <person name="Ma J."/>
        </authorList>
    </citation>
    <scope>NUCLEOTIDE SEQUENCE [LARGE SCALE GENOMIC DNA]</scope>
    <source>
        <strain evidence="3">CCM 8691</strain>
    </source>
</reference>
<keyword evidence="3" id="KW-1185">Reference proteome</keyword>
<comment type="caution">
    <text evidence="2">The sequence shown here is derived from an EMBL/GenBank/DDBJ whole genome shotgun (WGS) entry which is preliminary data.</text>
</comment>
<protein>
    <recommendedName>
        <fullName evidence="4">DNA repair exonuclease SbcCD ATPase subunit</fullName>
    </recommendedName>
</protein>